<evidence type="ECO:0000313" key="2">
    <source>
        <dbReference type="EMBL" id="KAK9923046.1"/>
    </source>
</evidence>
<keyword evidence="1" id="KW-0812">Transmembrane</keyword>
<sequence length="559" mass="63530">MSSLQQTFSSMSNPKFNELQWVIQIRKTLEEELEDDSEIPVSIFDVPKPLVASDPESYTPQQVAIGPYHYCRPELYEMNRYKVTAAKRTQKQLQSLKFQHLVDQLTSFEQRIRAYYHKYLEFNGETLGWMMAIDASFFLEILQVYAVQEGKTLTRVSSRMAHLVDHTGNKSAHHAILRDMVMLENQIPLFVLRKVLEFQFPSLECADDMLVSMLMGLCKVVCPFKMNVEDMPKIQVSSCCHLLDFLYHMITPKLEAGPSEIAEAEDQGEGTSHKENSSNNTNFVKQFLEEVWKLLSKLNKGPVRLLKNILVSGPVKVIFKLPWTILSNLPGFAILKQPVAYLFSSQDKEAVKPEEENSGNGISKPPLIEEITIPSVTDLSKSGVKFLPSNGSISSISFDAKTFTFHLPITSLDGNTEVILRNLVAYEASTASGPLVLARYTELMNGIIDTEEDVKLLREKGIILNRLKSDEEVANLFNGMSKSIRLTKVPFLDKAIEDTNKYYNGRWKVKMKKFFKTYVFGSWQFLALLAAIFLLLLMTLQAFCSVYSCSRIFHINTTT</sequence>
<gene>
    <name evidence="2" type="ORF">M0R45_031481</name>
</gene>
<protein>
    <submittedName>
        <fullName evidence="2">Uncharacterized protein</fullName>
    </submittedName>
</protein>
<organism evidence="2 3">
    <name type="scientific">Rubus argutus</name>
    <name type="common">Southern blackberry</name>
    <dbReference type="NCBI Taxonomy" id="59490"/>
    <lineage>
        <taxon>Eukaryota</taxon>
        <taxon>Viridiplantae</taxon>
        <taxon>Streptophyta</taxon>
        <taxon>Embryophyta</taxon>
        <taxon>Tracheophyta</taxon>
        <taxon>Spermatophyta</taxon>
        <taxon>Magnoliopsida</taxon>
        <taxon>eudicotyledons</taxon>
        <taxon>Gunneridae</taxon>
        <taxon>Pentapetalae</taxon>
        <taxon>rosids</taxon>
        <taxon>fabids</taxon>
        <taxon>Rosales</taxon>
        <taxon>Rosaceae</taxon>
        <taxon>Rosoideae</taxon>
        <taxon>Rosoideae incertae sedis</taxon>
        <taxon>Rubus</taxon>
    </lineage>
</organism>
<evidence type="ECO:0000256" key="1">
    <source>
        <dbReference type="SAM" id="Phobius"/>
    </source>
</evidence>
<evidence type="ECO:0000313" key="3">
    <source>
        <dbReference type="Proteomes" id="UP001457282"/>
    </source>
</evidence>
<feature type="transmembrane region" description="Helical" evidence="1">
    <location>
        <begin position="518"/>
        <end position="543"/>
    </location>
</feature>
<accession>A0AAW1WGS0</accession>
<keyword evidence="1" id="KW-0472">Membrane</keyword>
<dbReference type="Pfam" id="PF03140">
    <property type="entry name" value="DUF247"/>
    <property type="match status" value="1"/>
</dbReference>
<dbReference type="EMBL" id="JBEDUW010000006">
    <property type="protein sequence ID" value="KAK9923046.1"/>
    <property type="molecule type" value="Genomic_DNA"/>
</dbReference>
<dbReference type="InterPro" id="IPR004158">
    <property type="entry name" value="DUF247_pln"/>
</dbReference>
<comment type="caution">
    <text evidence="2">The sequence shown here is derived from an EMBL/GenBank/DDBJ whole genome shotgun (WGS) entry which is preliminary data.</text>
</comment>
<dbReference type="AlphaFoldDB" id="A0AAW1WGS0"/>
<dbReference type="Proteomes" id="UP001457282">
    <property type="component" value="Unassembled WGS sequence"/>
</dbReference>
<dbReference type="PANTHER" id="PTHR31549:SF277">
    <property type="entry name" value="OS08G0167400 PROTEIN"/>
    <property type="match status" value="1"/>
</dbReference>
<keyword evidence="3" id="KW-1185">Reference proteome</keyword>
<keyword evidence="1" id="KW-1133">Transmembrane helix</keyword>
<reference evidence="2 3" key="1">
    <citation type="journal article" date="2023" name="G3 (Bethesda)">
        <title>A chromosome-length genome assembly and annotation of blackberry (Rubus argutus, cv. 'Hillquist').</title>
        <authorList>
            <person name="Bruna T."/>
            <person name="Aryal R."/>
            <person name="Dudchenko O."/>
            <person name="Sargent D.J."/>
            <person name="Mead D."/>
            <person name="Buti M."/>
            <person name="Cavallini A."/>
            <person name="Hytonen T."/>
            <person name="Andres J."/>
            <person name="Pham M."/>
            <person name="Weisz D."/>
            <person name="Mascagni F."/>
            <person name="Usai G."/>
            <person name="Natali L."/>
            <person name="Bassil N."/>
            <person name="Fernandez G.E."/>
            <person name="Lomsadze A."/>
            <person name="Armour M."/>
            <person name="Olukolu B."/>
            <person name="Poorten T."/>
            <person name="Britton C."/>
            <person name="Davik J."/>
            <person name="Ashrafi H."/>
            <person name="Aiden E.L."/>
            <person name="Borodovsky M."/>
            <person name="Worthington M."/>
        </authorList>
    </citation>
    <scope>NUCLEOTIDE SEQUENCE [LARGE SCALE GENOMIC DNA]</scope>
    <source>
        <strain evidence="2">PI 553951</strain>
    </source>
</reference>
<dbReference type="PANTHER" id="PTHR31549">
    <property type="entry name" value="PROTEIN, PUTATIVE (DUF247)-RELATED-RELATED"/>
    <property type="match status" value="1"/>
</dbReference>
<name>A0AAW1WGS0_RUBAR</name>
<proteinExistence type="predicted"/>